<accession>A2WYR9</accession>
<evidence type="ECO:0000259" key="6">
    <source>
        <dbReference type="PROSITE" id="PS50404"/>
    </source>
</evidence>
<dbReference type="GO" id="GO:0009635">
    <property type="term" value="P:response to herbicide"/>
    <property type="evidence" value="ECO:0007669"/>
    <property type="project" value="UniProtKB-ARBA"/>
</dbReference>
<sequence>MAGEGRKLRVYGMALSANVVRVATVLNEKGLDFDLVPVDLRTAAHKQPHFLALNPFGQIPVLQDGDEVLYVFLFTVLSIIRLKVPRDKPAHRDQVQGGGRRPSAGGGVPAKLEVWLEVESHHFYPAISGLVFQLLIKPLLGGATDTAAVDEHAAALAQVLDVYDAHLAGSRYLAGNRFSLADANHMSYLLFLSKTPMAELVASRPHVKAWWDDISSRPAWKKTAAAIPFPPAA</sequence>
<dbReference type="PANTHER" id="PTHR43900:SF3">
    <property type="entry name" value="GLUTATHIONE S-TRANSFERASE RHO"/>
    <property type="match status" value="1"/>
</dbReference>
<evidence type="ECO:0000256" key="1">
    <source>
        <dbReference type="ARBA" id="ARBA00003701"/>
    </source>
</evidence>
<dbReference type="Pfam" id="PF00043">
    <property type="entry name" value="GST_C"/>
    <property type="match status" value="1"/>
</dbReference>
<feature type="domain" description="GST N-terminal" evidence="6">
    <location>
        <begin position="6"/>
        <end position="91"/>
    </location>
</feature>
<feature type="domain" description="GST C-terminal" evidence="7">
    <location>
        <begin position="105"/>
        <end position="233"/>
    </location>
</feature>
<dbReference type="AlphaFoldDB" id="A2WYR9"/>
<dbReference type="EMBL" id="CM000126">
    <property type="protein sequence ID" value="EAY77115.1"/>
    <property type="molecule type" value="Genomic_DNA"/>
</dbReference>
<evidence type="ECO:0000256" key="5">
    <source>
        <dbReference type="ARBA" id="ARBA00047960"/>
    </source>
</evidence>
<comment type="similarity">
    <text evidence="2">Belongs to the GST superfamily. Phi family.</text>
</comment>
<dbReference type="InterPro" id="IPR036282">
    <property type="entry name" value="Glutathione-S-Trfase_C_sf"/>
</dbReference>
<dbReference type="Pfam" id="PF02798">
    <property type="entry name" value="GST_N"/>
    <property type="match status" value="1"/>
</dbReference>
<name>A2WYR9_ORYSI</name>
<evidence type="ECO:0000313" key="8">
    <source>
        <dbReference type="EMBL" id="EAY77115.1"/>
    </source>
</evidence>
<dbReference type="Proteomes" id="UP000007015">
    <property type="component" value="Chromosome 1"/>
</dbReference>
<gene>
    <name evidence="8" type="ORF">OsI_05077</name>
</gene>
<dbReference type="InterPro" id="IPR036249">
    <property type="entry name" value="Thioredoxin-like_sf"/>
</dbReference>
<dbReference type="GO" id="GO:0043295">
    <property type="term" value="F:glutathione binding"/>
    <property type="evidence" value="ECO:0007669"/>
    <property type="project" value="TreeGrafter"/>
</dbReference>
<protein>
    <recommendedName>
        <fullName evidence="3">glutathione transferase</fullName>
        <ecNumber evidence="3">2.5.1.18</ecNumber>
    </recommendedName>
</protein>
<dbReference type="InterPro" id="IPR004046">
    <property type="entry name" value="GST_C"/>
</dbReference>
<dbReference type="FunFam" id="3.40.30.10:FF:000016">
    <property type="entry name" value="Glutathione S-transferase F2"/>
    <property type="match status" value="1"/>
</dbReference>
<evidence type="ECO:0000256" key="2">
    <source>
        <dbReference type="ARBA" id="ARBA00010128"/>
    </source>
</evidence>
<dbReference type="EC" id="2.5.1.18" evidence="3"/>
<evidence type="ECO:0000256" key="3">
    <source>
        <dbReference type="ARBA" id="ARBA00012452"/>
    </source>
</evidence>
<comment type="function">
    <text evidence="1">Conjugation of reduced glutathione to a wide number of exogenous and endogenous hydrophobic electrophiles.</text>
</comment>
<dbReference type="GO" id="GO:0006749">
    <property type="term" value="P:glutathione metabolic process"/>
    <property type="evidence" value="ECO:0007669"/>
    <property type="project" value="TreeGrafter"/>
</dbReference>
<dbReference type="Gene3D" id="1.20.1050.10">
    <property type="match status" value="1"/>
</dbReference>
<dbReference type="Gene3D" id="3.40.30.10">
    <property type="entry name" value="Glutaredoxin"/>
    <property type="match status" value="1"/>
</dbReference>
<dbReference type="InterPro" id="IPR004045">
    <property type="entry name" value="Glutathione_S-Trfase_N"/>
</dbReference>
<keyword evidence="9" id="KW-1185">Reference proteome</keyword>
<dbReference type="SUPFAM" id="SSF52833">
    <property type="entry name" value="Thioredoxin-like"/>
    <property type="match status" value="1"/>
</dbReference>
<dbReference type="Gramene" id="BGIOSGA000178-TA">
    <property type="protein sequence ID" value="BGIOSGA000178-PA"/>
    <property type="gene ID" value="BGIOSGA000178"/>
</dbReference>
<proteinExistence type="inferred from homology"/>
<dbReference type="InterPro" id="IPR010987">
    <property type="entry name" value="Glutathione-S-Trfase_C-like"/>
</dbReference>
<dbReference type="HOGENOM" id="CLU_011226_5_1_1"/>
<evidence type="ECO:0000259" key="7">
    <source>
        <dbReference type="PROSITE" id="PS50405"/>
    </source>
</evidence>
<dbReference type="InterPro" id="IPR034347">
    <property type="entry name" value="GST_Phi_C"/>
</dbReference>
<reference evidence="8 9" key="1">
    <citation type="journal article" date="2005" name="PLoS Biol.">
        <title>The genomes of Oryza sativa: a history of duplications.</title>
        <authorList>
            <person name="Yu J."/>
            <person name="Wang J."/>
            <person name="Lin W."/>
            <person name="Li S."/>
            <person name="Li H."/>
            <person name="Zhou J."/>
            <person name="Ni P."/>
            <person name="Dong W."/>
            <person name="Hu S."/>
            <person name="Zeng C."/>
            <person name="Zhang J."/>
            <person name="Zhang Y."/>
            <person name="Li R."/>
            <person name="Xu Z."/>
            <person name="Li S."/>
            <person name="Li X."/>
            <person name="Zheng H."/>
            <person name="Cong L."/>
            <person name="Lin L."/>
            <person name="Yin J."/>
            <person name="Geng J."/>
            <person name="Li G."/>
            <person name="Shi J."/>
            <person name="Liu J."/>
            <person name="Lv H."/>
            <person name="Li J."/>
            <person name="Wang J."/>
            <person name="Deng Y."/>
            <person name="Ran L."/>
            <person name="Shi X."/>
            <person name="Wang X."/>
            <person name="Wu Q."/>
            <person name="Li C."/>
            <person name="Ren X."/>
            <person name="Wang J."/>
            <person name="Wang X."/>
            <person name="Li D."/>
            <person name="Liu D."/>
            <person name="Zhang X."/>
            <person name="Ji Z."/>
            <person name="Zhao W."/>
            <person name="Sun Y."/>
            <person name="Zhang Z."/>
            <person name="Bao J."/>
            <person name="Han Y."/>
            <person name="Dong L."/>
            <person name="Ji J."/>
            <person name="Chen P."/>
            <person name="Wu S."/>
            <person name="Liu J."/>
            <person name="Xiao Y."/>
            <person name="Bu D."/>
            <person name="Tan J."/>
            <person name="Yang L."/>
            <person name="Ye C."/>
            <person name="Zhang J."/>
            <person name="Xu J."/>
            <person name="Zhou Y."/>
            <person name="Yu Y."/>
            <person name="Zhang B."/>
            <person name="Zhuang S."/>
            <person name="Wei H."/>
            <person name="Liu B."/>
            <person name="Lei M."/>
            <person name="Yu H."/>
            <person name="Li Y."/>
            <person name="Xu H."/>
            <person name="Wei S."/>
            <person name="He X."/>
            <person name="Fang L."/>
            <person name="Zhang Z."/>
            <person name="Zhang Y."/>
            <person name="Huang X."/>
            <person name="Su Z."/>
            <person name="Tong W."/>
            <person name="Li J."/>
            <person name="Tong Z."/>
            <person name="Li S."/>
            <person name="Ye J."/>
            <person name="Wang L."/>
            <person name="Fang L."/>
            <person name="Lei T."/>
            <person name="Chen C."/>
            <person name="Chen H."/>
            <person name="Xu Z."/>
            <person name="Li H."/>
            <person name="Huang H."/>
            <person name="Zhang F."/>
            <person name="Xu H."/>
            <person name="Li N."/>
            <person name="Zhao C."/>
            <person name="Li S."/>
            <person name="Dong L."/>
            <person name="Huang Y."/>
            <person name="Li L."/>
            <person name="Xi Y."/>
            <person name="Qi Q."/>
            <person name="Li W."/>
            <person name="Zhang B."/>
            <person name="Hu W."/>
            <person name="Zhang Y."/>
            <person name="Tian X."/>
            <person name="Jiao Y."/>
            <person name="Liang X."/>
            <person name="Jin J."/>
            <person name="Gao L."/>
            <person name="Zheng W."/>
            <person name="Hao B."/>
            <person name="Liu S."/>
            <person name="Wang W."/>
            <person name="Yuan L."/>
            <person name="Cao M."/>
            <person name="McDermott J."/>
            <person name="Samudrala R."/>
            <person name="Wang J."/>
            <person name="Wong G.K."/>
            <person name="Yang H."/>
        </authorList>
    </citation>
    <scope>NUCLEOTIDE SEQUENCE [LARGE SCALE GENOMIC DNA]</scope>
    <source>
        <strain evidence="9">cv. 93-11</strain>
    </source>
</reference>
<dbReference type="PROSITE" id="PS50404">
    <property type="entry name" value="GST_NTER"/>
    <property type="match status" value="1"/>
</dbReference>
<dbReference type="SUPFAM" id="SSF47616">
    <property type="entry name" value="GST C-terminal domain-like"/>
    <property type="match status" value="1"/>
</dbReference>
<dbReference type="PROSITE" id="PS50405">
    <property type="entry name" value="GST_CTER"/>
    <property type="match status" value="1"/>
</dbReference>
<dbReference type="GO" id="GO:0005737">
    <property type="term" value="C:cytoplasm"/>
    <property type="evidence" value="ECO:0007669"/>
    <property type="project" value="TreeGrafter"/>
</dbReference>
<organism evidence="8 9">
    <name type="scientific">Oryza sativa subsp. indica</name>
    <name type="common">Rice</name>
    <dbReference type="NCBI Taxonomy" id="39946"/>
    <lineage>
        <taxon>Eukaryota</taxon>
        <taxon>Viridiplantae</taxon>
        <taxon>Streptophyta</taxon>
        <taxon>Embryophyta</taxon>
        <taxon>Tracheophyta</taxon>
        <taxon>Spermatophyta</taxon>
        <taxon>Magnoliopsida</taxon>
        <taxon>Liliopsida</taxon>
        <taxon>Poales</taxon>
        <taxon>Poaceae</taxon>
        <taxon>BOP clade</taxon>
        <taxon>Oryzoideae</taxon>
        <taxon>Oryzeae</taxon>
        <taxon>Oryzinae</taxon>
        <taxon>Oryza</taxon>
        <taxon>Oryza sativa</taxon>
    </lineage>
</organism>
<dbReference type="GO" id="GO:0004364">
    <property type="term" value="F:glutathione transferase activity"/>
    <property type="evidence" value="ECO:0007669"/>
    <property type="project" value="UniProtKB-EC"/>
</dbReference>
<dbReference type="PANTHER" id="PTHR43900">
    <property type="entry name" value="GLUTATHIONE S-TRANSFERASE RHO"/>
    <property type="match status" value="1"/>
</dbReference>
<dbReference type="FunFam" id="1.20.1050.10:FF:000004">
    <property type="entry name" value="Glutathione S-transferase F2"/>
    <property type="match status" value="1"/>
</dbReference>
<dbReference type="STRING" id="39946.A2WYR9"/>
<dbReference type="CDD" id="cd03187">
    <property type="entry name" value="GST_C_Phi"/>
    <property type="match status" value="1"/>
</dbReference>
<dbReference type="OMA" id="FKFPKVH"/>
<keyword evidence="4" id="KW-0808">Transferase</keyword>
<comment type="catalytic activity">
    <reaction evidence="5">
        <text>RX + glutathione = an S-substituted glutathione + a halide anion + H(+)</text>
        <dbReference type="Rhea" id="RHEA:16437"/>
        <dbReference type="ChEBI" id="CHEBI:15378"/>
        <dbReference type="ChEBI" id="CHEBI:16042"/>
        <dbReference type="ChEBI" id="CHEBI:17792"/>
        <dbReference type="ChEBI" id="CHEBI:57925"/>
        <dbReference type="ChEBI" id="CHEBI:90779"/>
        <dbReference type="EC" id="2.5.1.18"/>
    </reaction>
</comment>
<evidence type="ECO:0000313" key="9">
    <source>
        <dbReference type="Proteomes" id="UP000007015"/>
    </source>
</evidence>
<evidence type="ECO:0000256" key="4">
    <source>
        <dbReference type="ARBA" id="ARBA00022679"/>
    </source>
</evidence>